<dbReference type="InterPro" id="IPR024930">
    <property type="entry name" value="Skp_dom_sf"/>
</dbReference>
<dbReference type="GO" id="GO:0050821">
    <property type="term" value="P:protein stabilization"/>
    <property type="evidence" value="ECO:0007669"/>
    <property type="project" value="TreeGrafter"/>
</dbReference>
<dbReference type="Gene3D" id="3.30.910.20">
    <property type="entry name" value="Skp domain"/>
    <property type="match status" value="1"/>
</dbReference>
<dbReference type="SUPFAM" id="SSF111384">
    <property type="entry name" value="OmpH-like"/>
    <property type="match status" value="1"/>
</dbReference>
<accession>A0A7T0BUQ9</accession>
<dbReference type="GO" id="GO:0005829">
    <property type="term" value="C:cytosol"/>
    <property type="evidence" value="ECO:0007669"/>
    <property type="project" value="TreeGrafter"/>
</dbReference>
<protein>
    <submittedName>
        <fullName evidence="3">OmpH family outer membrane protein</fullName>
    </submittedName>
</protein>
<sequence length="181" mass="21027">MSGIRTVLSGTRVLASMVAIVALILALGNPVQAAGVRVGFIDIQEAVAGTKEFKRVFTQFRSHFQKEKKLITQRENKIKAMLEDINKQGTILKDAEKRRKEERFLKEKKSFERYVQDKNEEFQRKEKEITDSILRKMLEILKKIGKERKYTMILEKKAVFYSDTAADLTKIATKTYDRIHK</sequence>
<dbReference type="InterPro" id="IPR005632">
    <property type="entry name" value="Chaperone_Skp"/>
</dbReference>
<dbReference type="KEGG" id="nli:G3M70_04315"/>
<evidence type="ECO:0000256" key="1">
    <source>
        <dbReference type="ARBA" id="ARBA00009091"/>
    </source>
</evidence>
<keyword evidence="2" id="KW-0732">Signal</keyword>
<dbReference type="EMBL" id="CP048685">
    <property type="protein sequence ID" value="QPJ61152.1"/>
    <property type="molecule type" value="Genomic_DNA"/>
</dbReference>
<reference evidence="3 4" key="1">
    <citation type="submission" date="2020-02" db="EMBL/GenBank/DDBJ databases">
        <title>Genomic and physiological characterization of two novel Nitrospinaceae genera.</title>
        <authorList>
            <person name="Mueller A.J."/>
            <person name="Jung M.-Y."/>
            <person name="Strachan C.R."/>
            <person name="Herbold C.W."/>
            <person name="Kirkegaard R.H."/>
            <person name="Daims H."/>
        </authorList>
    </citation>
    <scope>NUCLEOTIDE SEQUENCE [LARGE SCALE GENOMIC DNA]</scope>
    <source>
        <strain evidence="3">EB</strain>
    </source>
</reference>
<dbReference type="Pfam" id="PF03938">
    <property type="entry name" value="OmpH"/>
    <property type="match status" value="1"/>
</dbReference>
<evidence type="ECO:0000256" key="2">
    <source>
        <dbReference type="ARBA" id="ARBA00022729"/>
    </source>
</evidence>
<comment type="similarity">
    <text evidence="1">Belongs to the Skp family.</text>
</comment>
<dbReference type="PANTHER" id="PTHR35089:SF1">
    <property type="entry name" value="CHAPERONE PROTEIN SKP"/>
    <property type="match status" value="1"/>
</dbReference>
<evidence type="ECO:0000313" key="4">
    <source>
        <dbReference type="Proteomes" id="UP000594688"/>
    </source>
</evidence>
<gene>
    <name evidence="3" type="ORF">G3M70_04315</name>
</gene>
<dbReference type="Proteomes" id="UP000594688">
    <property type="component" value="Chromosome"/>
</dbReference>
<dbReference type="GO" id="GO:0051082">
    <property type="term" value="F:unfolded protein binding"/>
    <property type="evidence" value="ECO:0007669"/>
    <property type="project" value="InterPro"/>
</dbReference>
<name>A0A7T0BUQ9_9BACT</name>
<dbReference type="SMART" id="SM00935">
    <property type="entry name" value="OmpH"/>
    <property type="match status" value="1"/>
</dbReference>
<dbReference type="PANTHER" id="PTHR35089">
    <property type="entry name" value="CHAPERONE PROTEIN SKP"/>
    <property type="match status" value="1"/>
</dbReference>
<organism evidence="3 4">
    <name type="scientific">Candidatus Nitronauta litoralis</name>
    <dbReference type="NCBI Taxonomy" id="2705533"/>
    <lineage>
        <taxon>Bacteria</taxon>
        <taxon>Pseudomonadati</taxon>
        <taxon>Nitrospinota/Tectimicrobiota group</taxon>
        <taxon>Nitrospinota</taxon>
        <taxon>Nitrospinia</taxon>
        <taxon>Nitrospinales</taxon>
        <taxon>Nitrospinaceae</taxon>
        <taxon>Candidatus Nitronauta</taxon>
    </lineage>
</organism>
<dbReference type="AlphaFoldDB" id="A0A7T0BUQ9"/>
<evidence type="ECO:0000313" key="3">
    <source>
        <dbReference type="EMBL" id="QPJ61152.1"/>
    </source>
</evidence>
<proteinExistence type="inferred from homology"/>